<dbReference type="KEGG" id="samy:DB32_003636"/>
<dbReference type="EMBL" id="CP011125">
    <property type="protein sequence ID" value="AKF06487.1"/>
    <property type="molecule type" value="Genomic_DNA"/>
</dbReference>
<keyword evidence="3" id="KW-1185">Reference proteome</keyword>
<evidence type="ECO:0000256" key="1">
    <source>
        <dbReference type="SAM" id="SignalP"/>
    </source>
</evidence>
<evidence type="ECO:0000313" key="3">
    <source>
        <dbReference type="Proteomes" id="UP000034883"/>
    </source>
</evidence>
<dbReference type="STRING" id="927083.DB32_003636"/>
<sequence length="470" mass="51279">MTRRFGAAALAAAMLALVVPSARALDVELDSDASFQVYEVRAPGTTTFLARRRFTSNLGLRLVQPLGEPEPDGRRVRLSASVRLRLYHDFGEDCLVGGELCVRAYDREMTGGWQPLTSPSLIDVPMLWVAVDGLPFGIGARVGRQLEVDPIGFVRLDGVSARIAPWSWISAEAYAGLMVRGTSLVGTPAFEPQGSMRVDRSDVDATVAPWTDPGVDTWVVGARVRGGPGEWLQLGAGVRHAWEEDGTVLSRLSLSATSQPIPLLRMETIGVLDLLDTTVIDALGAIELREGIWSARASVERHVPRFDPGTIWAWFRTAPIDEARLGGSVRLSDDLELGGALRGRHAELGEPWGEDYDAGVEAWARARIERIDAGLSGFAWSGSLGPVAGVSIDAQRRLIPEIALGLHVSVWHFDDPLRQDLYGTVVSESIDAIFDLTEQASILVELQHAASRVVGNRFRLIAWLRVETWR</sequence>
<feature type="chain" id="PRO_5002511703" evidence="1">
    <location>
        <begin position="25"/>
        <end position="470"/>
    </location>
</feature>
<keyword evidence="1" id="KW-0732">Signal</keyword>
<dbReference type="RefSeq" id="WP_053233653.1">
    <property type="nucleotide sequence ID" value="NZ_CP011125.1"/>
</dbReference>
<feature type="signal peptide" evidence="1">
    <location>
        <begin position="1"/>
        <end position="24"/>
    </location>
</feature>
<organism evidence="2 3">
    <name type="scientific">Sandaracinus amylolyticus</name>
    <dbReference type="NCBI Taxonomy" id="927083"/>
    <lineage>
        <taxon>Bacteria</taxon>
        <taxon>Pseudomonadati</taxon>
        <taxon>Myxococcota</taxon>
        <taxon>Polyangia</taxon>
        <taxon>Polyangiales</taxon>
        <taxon>Sandaracinaceae</taxon>
        <taxon>Sandaracinus</taxon>
    </lineage>
</organism>
<gene>
    <name evidence="2" type="ORF">DB32_003636</name>
</gene>
<proteinExistence type="predicted"/>
<protein>
    <submittedName>
        <fullName evidence="2">Uncharacterized protein</fullName>
    </submittedName>
</protein>
<name>A0A0F6W3E6_9BACT</name>
<dbReference type="Proteomes" id="UP000034883">
    <property type="component" value="Chromosome"/>
</dbReference>
<dbReference type="AlphaFoldDB" id="A0A0F6W3E6"/>
<dbReference type="OrthoDB" id="5485196at2"/>
<reference evidence="2 3" key="1">
    <citation type="submission" date="2015-03" db="EMBL/GenBank/DDBJ databases">
        <title>Genome assembly of Sandaracinus amylolyticus DSM 53668.</title>
        <authorList>
            <person name="Sharma G."/>
            <person name="Subramanian S."/>
        </authorList>
    </citation>
    <scope>NUCLEOTIDE SEQUENCE [LARGE SCALE GENOMIC DNA]</scope>
    <source>
        <strain evidence="2 3">DSM 53668</strain>
    </source>
</reference>
<accession>A0A0F6W3E6</accession>
<evidence type="ECO:0000313" key="2">
    <source>
        <dbReference type="EMBL" id="AKF06487.1"/>
    </source>
</evidence>